<evidence type="ECO:0000256" key="4">
    <source>
        <dbReference type="ARBA" id="ARBA00022759"/>
    </source>
</evidence>
<keyword evidence="3" id="KW-0540">Nuclease</keyword>
<organism evidence="7 8">
    <name type="scientific">Leptobrachium leishanense</name>
    <name type="common">Leishan spiny toad</name>
    <dbReference type="NCBI Taxonomy" id="445787"/>
    <lineage>
        <taxon>Eukaryota</taxon>
        <taxon>Metazoa</taxon>
        <taxon>Chordata</taxon>
        <taxon>Craniata</taxon>
        <taxon>Vertebrata</taxon>
        <taxon>Euteleostomi</taxon>
        <taxon>Amphibia</taxon>
        <taxon>Batrachia</taxon>
        <taxon>Anura</taxon>
        <taxon>Pelobatoidea</taxon>
        <taxon>Megophryidae</taxon>
        <taxon>Leptobrachium</taxon>
    </lineage>
</organism>
<dbReference type="InterPro" id="IPR040643">
    <property type="entry name" value="MLVIN_C"/>
</dbReference>
<name>A0A8C5QCJ3_9ANUR</name>
<dbReference type="GeneTree" id="ENSGT01120000272002"/>
<dbReference type="AlphaFoldDB" id="A0A8C5QCJ3"/>
<evidence type="ECO:0000256" key="3">
    <source>
        <dbReference type="ARBA" id="ARBA00022722"/>
    </source>
</evidence>
<dbReference type="Pfam" id="PF18697">
    <property type="entry name" value="MLVIN_C"/>
    <property type="match status" value="1"/>
</dbReference>
<feature type="domain" description="Murine leukemia virus integrase C-terminal" evidence="6">
    <location>
        <begin position="15"/>
        <end position="68"/>
    </location>
</feature>
<dbReference type="Proteomes" id="UP000694569">
    <property type="component" value="Unplaced"/>
</dbReference>
<sequence>MNRYNLPNFLYSPLHKYCPGDSVWVKECKNDPLGLKWRGPYLVLLSTPTAVKVAEVVPWMHHSRLKAAAANPDPEWRVIPSETSPLRLKLKKTVCGYLPHLEWYSPSYGELHPVETEA</sequence>
<accession>A0A8C5QCJ3</accession>
<evidence type="ECO:0000256" key="2">
    <source>
        <dbReference type="ARBA" id="ARBA00022695"/>
    </source>
</evidence>
<dbReference type="Ensembl" id="ENSLLET00000036831.1">
    <property type="protein sequence ID" value="ENSLLEP00000035480.1"/>
    <property type="gene ID" value="ENSLLEG00000022450.1"/>
</dbReference>
<protein>
    <recommendedName>
        <fullName evidence="6">Murine leukemia virus integrase C-terminal domain-containing protein</fullName>
    </recommendedName>
</protein>
<keyword evidence="1" id="KW-0808">Transferase</keyword>
<evidence type="ECO:0000313" key="8">
    <source>
        <dbReference type="Proteomes" id="UP000694569"/>
    </source>
</evidence>
<dbReference type="Gene3D" id="2.30.30.850">
    <property type="match status" value="1"/>
</dbReference>
<keyword evidence="5" id="KW-0378">Hydrolase</keyword>
<dbReference type="GO" id="GO:0004519">
    <property type="term" value="F:endonuclease activity"/>
    <property type="evidence" value="ECO:0007669"/>
    <property type="project" value="UniProtKB-KW"/>
</dbReference>
<dbReference type="OrthoDB" id="9397170at2759"/>
<proteinExistence type="predicted"/>
<evidence type="ECO:0000259" key="6">
    <source>
        <dbReference type="Pfam" id="PF18697"/>
    </source>
</evidence>
<evidence type="ECO:0000256" key="5">
    <source>
        <dbReference type="ARBA" id="ARBA00022801"/>
    </source>
</evidence>
<reference evidence="7" key="1">
    <citation type="submission" date="2025-08" db="UniProtKB">
        <authorList>
            <consortium name="Ensembl"/>
        </authorList>
    </citation>
    <scope>IDENTIFICATION</scope>
</reference>
<dbReference type="GO" id="GO:0016787">
    <property type="term" value="F:hydrolase activity"/>
    <property type="evidence" value="ECO:0007669"/>
    <property type="project" value="UniProtKB-KW"/>
</dbReference>
<keyword evidence="8" id="KW-1185">Reference proteome</keyword>
<keyword evidence="2" id="KW-0548">Nucleotidyltransferase</keyword>
<keyword evidence="4" id="KW-0255">Endonuclease</keyword>
<dbReference type="GO" id="GO:0016779">
    <property type="term" value="F:nucleotidyltransferase activity"/>
    <property type="evidence" value="ECO:0007669"/>
    <property type="project" value="UniProtKB-KW"/>
</dbReference>
<evidence type="ECO:0000313" key="7">
    <source>
        <dbReference type="Ensembl" id="ENSLLEP00000035480.1"/>
    </source>
</evidence>
<reference evidence="7" key="2">
    <citation type="submission" date="2025-09" db="UniProtKB">
        <authorList>
            <consortium name="Ensembl"/>
        </authorList>
    </citation>
    <scope>IDENTIFICATION</scope>
</reference>
<evidence type="ECO:0000256" key="1">
    <source>
        <dbReference type="ARBA" id="ARBA00022679"/>
    </source>
</evidence>